<dbReference type="Pfam" id="PF07845">
    <property type="entry name" value="DUF1636"/>
    <property type="match status" value="1"/>
</dbReference>
<dbReference type="STRING" id="158500.BES08_14570"/>
<protein>
    <submittedName>
        <fullName evidence="1">Putative metal-binding protein</fullName>
    </submittedName>
</protein>
<dbReference type="eggNOG" id="COG5469">
    <property type="taxonomic scope" value="Bacteria"/>
</dbReference>
<dbReference type="PATRIC" id="fig|158500.4.peg.1946"/>
<dbReference type="InterPro" id="IPR012863">
    <property type="entry name" value="DUF1636"/>
</dbReference>
<evidence type="ECO:0000313" key="2">
    <source>
        <dbReference type="Proteomes" id="UP000024329"/>
    </source>
</evidence>
<accession>A0A031K1D0</accession>
<sequence length="135" mass="14639">MLTPVPPGPSVVVCNTCRHTADAREDETGQRGGALLEAAMRSVQATDPELQGVQIQAMPCLFACSRHCTVHIRAPGKVGYVLGDFTPDEDAARAILEYAARHAESEHGRVPFKEWPQGVKGHFITRTPPEGYVCT</sequence>
<dbReference type="RefSeq" id="WP_036525401.1">
    <property type="nucleotide sequence ID" value="NZ_CP128492.1"/>
</dbReference>
<dbReference type="Proteomes" id="UP000024329">
    <property type="component" value="Unassembled WGS sequence"/>
</dbReference>
<organism evidence="1 2">
    <name type="scientific">Novosphingobium resinovorum</name>
    <dbReference type="NCBI Taxonomy" id="158500"/>
    <lineage>
        <taxon>Bacteria</taxon>
        <taxon>Pseudomonadati</taxon>
        <taxon>Pseudomonadota</taxon>
        <taxon>Alphaproteobacteria</taxon>
        <taxon>Sphingomonadales</taxon>
        <taxon>Sphingomonadaceae</taxon>
        <taxon>Novosphingobium</taxon>
    </lineage>
</organism>
<comment type="caution">
    <text evidence="1">The sequence shown here is derived from an EMBL/GenBank/DDBJ whole genome shotgun (WGS) entry which is preliminary data.</text>
</comment>
<dbReference type="AlphaFoldDB" id="A0A031K1D0"/>
<proteinExistence type="predicted"/>
<dbReference type="EMBL" id="JFYZ01000008">
    <property type="protein sequence ID" value="EZP82407.1"/>
    <property type="molecule type" value="Genomic_DNA"/>
</dbReference>
<gene>
    <name evidence="1" type="ORF">BV97_01904</name>
</gene>
<reference evidence="1 2" key="1">
    <citation type="submission" date="2014-03" db="EMBL/GenBank/DDBJ databases">
        <title>Whole genome sequence of Novosphingobium resinovorum KF1.</title>
        <authorList>
            <person name="Gan H.M."/>
            <person name="Gan H.Y."/>
            <person name="Chew T.H."/>
            <person name="Savka M.A."/>
        </authorList>
    </citation>
    <scope>NUCLEOTIDE SEQUENCE [LARGE SCALE GENOMIC DNA]</scope>
    <source>
        <strain evidence="1 2">KF1</strain>
    </source>
</reference>
<name>A0A031K1D0_9SPHN</name>
<evidence type="ECO:0000313" key="1">
    <source>
        <dbReference type="EMBL" id="EZP82407.1"/>
    </source>
</evidence>